<proteinExistence type="inferred from homology"/>
<dbReference type="PROSITE" id="PS51898">
    <property type="entry name" value="TYR_RECOMBINASE"/>
    <property type="match status" value="1"/>
</dbReference>
<sequence>MGKRRKSGQGSIHLRKDGRWEGRYVIGYDGKGLPKTKNVLAKTKEACLEKLEQLKAACEGPRPKGLQTGHVTFGAWLDHWYQSCCKPRLRPTTQKTYENAIYQHLIPALGQIPLEKLSTSDLQRHYATLQESGRLCRVDQYGPGLSDRTVRGIHAICRAALAKAEQERMCTGNPALGCRLPPKRGRESRVLAPEEIQRFLTQAREDGCYELFLLDLATGLRRGELLALQWEDLNFRTGALQISKQLQRIDGKLTLSEPKTKAAVRTILLPRPVLKVLEQYRERILMPSSWIFPSPVKEDAPLDPASVRKRLKVVLERARCSRVRFHDLRHTFSTLALEHGMDVKTLSTVIGHTSSATTLDIYAHVTDEMRSAAARKIDREIGRGQAAGEAPSSGPREALPKEKFQPYRGTRRKPGTGCISQINDRLWEGRYSPVWPDGVKRPRNVYAHDRETCEQRLAELIVQTKAEIAAEKARRAGERHPA</sequence>
<evidence type="ECO:0000256" key="4">
    <source>
        <dbReference type="ARBA" id="ARBA00023125"/>
    </source>
</evidence>
<evidence type="ECO:0000259" key="8">
    <source>
        <dbReference type="PROSITE" id="PS51898"/>
    </source>
</evidence>
<dbReference type="Gene3D" id="1.10.443.10">
    <property type="entry name" value="Intergrase catalytic core"/>
    <property type="match status" value="1"/>
</dbReference>
<feature type="domain" description="Core-binding (CB)" evidence="9">
    <location>
        <begin position="71"/>
        <end position="165"/>
    </location>
</feature>
<dbReference type="EMBL" id="DWWJ01000181">
    <property type="protein sequence ID" value="HJC41802.1"/>
    <property type="molecule type" value="Genomic_DNA"/>
</dbReference>
<dbReference type="SUPFAM" id="SSF56349">
    <property type="entry name" value="DNA breaking-rejoining enzymes"/>
    <property type="match status" value="1"/>
</dbReference>
<gene>
    <name evidence="10" type="ORF">H9701_09685</name>
</gene>
<comment type="function">
    <text evidence="1">Site-specific tyrosine recombinase, which acts by catalyzing the cutting and rejoining of the recombining DNA molecules.</text>
</comment>
<organism evidence="10 11">
    <name type="scientific">Candidatus Intestinimonas pullistercoris</name>
    <dbReference type="NCBI Taxonomy" id="2838623"/>
    <lineage>
        <taxon>Bacteria</taxon>
        <taxon>Bacillati</taxon>
        <taxon>Bacillota</taxon>
        <taxon>Clostridia</taxon>
        <taxon>Eubacteriales</taxon>
        <taxon>Intestinimonas</taxon>
    </lineage>
</organism>
<dbReference type="InterPro" id="IPR010998">
    <property type="entry name" value="Integrase_recombinase_N"/>
</dbReference>
<evidence type="ECO:0000256" key="3">
    <source>
        <dbReference type="ARBA" id="ARBA00022908"/>
    </source>
</evidence>
<dbReference type="InterPro" id="IPR013762">
    <property type="entry name" value="Integrase-like_cat_sf"/>
</dbReference>
<dbReference type="GO" id="GO:0003677">
    <property type="term" value="F:DNA binding"/>
    <property type="evidence" value="ECO:0007669"/>
    <property type="project" value="UniProtKB-UniRule"/>
</dbReference>
<dbReference type="PANTHER" id="PTHR30349:SF91">
    <property type="entry name" value="INTA PROTEIN"/>
    <property type="match status" value="1"/>
</dbReference>
<comment type="caution">
    <text evidence="10">The sequence shown here is derived from an EMBL/GenBank/DDBJ whole genome shotgun (WGS) entry which is preliminary data.</text>
</comment>
<reference evidence="10" key="1">
    <citation type="journal article" date="2021" name="PeerJ">
        <title>Extensive microbial diversity within the chicken gut microbiome revealed by metagenomics and culture.</title>
        <authorList>
            <person name="Gilroy R."/>
            <person name="Ravi A."/>
            <person name="Getino M."/>
            <person name="Pursley I."/>
            <person name="Horton D.L."/>
            <person name="Alikhan N.F."/>
            <person name="Baker D."/>
            <person name="Gharbi K."/>
            <person name="Hall N."/>
            <person name="Watson M."/>
            <person name="Adriaenssens E.M."/>
            <person name="Foster-Nyarko E."/>
            <person name="Jarju S."/>
            <person name="Secka A."/>
            <person name="Antonio M."/>
            <person name="Oren A."/>
            <person name="Chaudhuri R.R."/>
            <person name="La Ragione R."/>
            <person name="Hildebrand F."/>
            <person name="Pallen M.J."/>
        </authorList>
    </citation>
    <scope>NUCLEOTIDE SEQUENCE</scope>
    <source>
        <strain evidence="10">CHK186-1790</strain>
    </source>
</reference>
<evidence type="ECO:0000259" key="9">
    <source>
        <dbReference type="PROSITE" id="PS51900"/>
    </source>
</evidence>
<feature type="domain" description="Tyr recombinase" evidence="8">
    <location>
        <begin position="186"/>
        <end position="375"/>
    </location>
</feature>
<dbReference type="InterPro" id="IPR011010">
    <property type="entry name" value="DNA_brk_join_enz"/>
</dbReference>
<dbReference type="Proteomes" id="UP000823882">
    <property type="component" value="Unassembled WGS sequence"/>
</dbReference>
<dbReference type="PROSITE" id="PS51900">
    <property type="entry name" value="CB"/>
    <property type="match status" value="1"/>
</dbReference>
<dbReference type="GO" id="GO:0006310">
    <property type="term" value="P:DNA recombination"/>
    <property type="evidence" value="ECO:0007669"/>
    <property type="project" value="UniProtKB-KW"/>
</dbReference>
<dbReference type="GO" id="GO:0015074">
    <property type="term" value="P:DNA integration"/>
    <property type="evidence" value="ECO:0007669"/>
    <property type="project" value="UniProtKB-KW"/>
</dbReference>
<name>A0A9D2T0D3_9FIRM</name>
<comment type="similarity">
    <text evidence="2">Belongs to the 'phage' integrase family.</text>
</comment>
<reference evidence="10" key="2">
    <citation type="submission" date="2021-04" db="EMBL/GenBank/DDBJ databases">
        <authorList>
            <person name="Gilroy R."/>
        </authorList>
    </citation>
    <scope>NUCLEOTIDE SEQUENCE</scope>
    <source>
        <strain evidence="10">CHK186-1790</strain>
    </source>
</reference>
<dbReference type="Gene3D" id="1.10.150.130">
    <property type="match status" value="1"/>
</dbReference>
<evidence type="ECO:0000256" key="2">
    <source>
        <dbReference type="ARBA" id="ARBA00008857"/>
    </source>
</evidence>
<dbReference type="InterPro" id="IPR002104">
    <property type="entry name" value="Integrase_catalytic"/>
</dbReference>
<evidence type="ECO:0000313" key="11">
    <source>
        <dbReference type="Proteomes" id="UP000823882"/>
    </source>
</evidence>
<keyword evidence="3" id="KW-0229">DNA integration</keyword>
<keyword evidence="4 6" id="KW-0238">DNA-binding</keyword>
<dbReference type="Pfam" id="PF14659">
    <property type="entry name" value="Phage_int_SAM_3"/>
    <property type="match status" value="1"/>
</dbReference>
<dbReference type="AlphaFoldDB" id="A0A9D2T0D3"/>
<accession>A0A9D2T0D3</accession>
<dbReference type="Pfam" id="PF00589">
    <property type="entry name" value="Phage_integrase"/>
    <property type="match status" value="1"/>
</dbReference>
<evidence type="ECO:0000256" key="7">
    <source>
        <dbReference type="SAM" id="MobiDB-lite"/>
    </source>
</evidence>
<dbReference type="PANTHER" id="PTHR30349">
    <property type="entry name" value="PHAGE INTEGRASE-RELATED"/>
    <property type="match status" value="1"/>
</dbReference>
<feature type="region of interest" description="Disordered" evidence="7">
    <location>
        <begin position="379"/>
        <end position="419"/>
    </location>
</feature>
<evidence type="ECO:0000256" key="6">
    <source>
        <dbReference type="PROSITE-ProRule" id="PRU01248"/>
    </source>
</evidence>
<dbReference type="InterPro" id="IPR044068">
    <property type="entry name" value="CB"/>
</dbReference>
<keyword evidence="5" id="KW-0233">DNA recombination</keyword>
<evidence type="ECO:0000256" key="5">
    <source>
        <dbReference type="ARBA" id="ARBA00023172"/>
    </source>
</evidence>
<dbReference type="CDD" id="cd01189">
    <property type="entry name" value="INT_ICEBs1_C_like"/>
    <property type="match status" value="1"/>
</dbReference>
<evidence type="ECO:0000256" key="1">
    <source>
        <dbReference type="ARBA" id="ARBA00003283"/>
    </source>
</evidence>
<protein>
    <submittedName>
        <fullName evidence="10">Site-specific integrase</fullName>
    </submittedName>
</protein>
<dbReference type="InterPro" id="IPR004107">
    <property type="entry name" value="Integrase_SAM-like_N"/>
</dbReference>
<dbReference type="InterPro" id="IPR050090">
    <property type="entry name" value="Tyrosine_recombinase_XerCD"/>
</dbReference>
<evidence type="ECO:0000313" key="10">
    <source>
        <dbReference type="EMBL" id="HJC41802.1"/>
    </source>
</evidence>